<reference evidence="4" key="3">
    <citation type="submission" date="2016-03" db="UniProtKB">
        <authorList>
            <consortium name="EnsemblProtists"/>
        </authorList>
    </citation>
    <scope>IDENTIFICATION</scope>
</reference>
<dbReference type="GeneID" id="17301362"/>
<accession>L1J955</accession>
<evidence type="ECO:0000313" key="3">
    <source>
        <dbReference type="EMBL" id="EKX44605.1"/>
    </source>
</evidence>
<keyword evidence="2" id="KW-0732">Signal</keyword>
<reference evidence="3 5" key="1">
    <citation type="journal article" date="2012" name="Nature">
        <title>Algal genomes reveal evolutionary mosaicism and the fate of nucleomorphs.</title>
        <authorList>
            <consortium name="DOE Joint Genome Institute"/>
            <person name="Curtis B.A."/>
            <person name="Tanifuji G."/>
            <person name="Burki F."/>
            <person name="Gruber A."/>
            <person name="Irimia M."/>
            <person name="Maruyama S."/>
            <person name="Arias M.C."/>
            <person name="Ball S.G."/>
            <person name="Gile G.H."/>
            <person name="Hirakawa Y."/>
            <person name="Hopkins J.F."/>
            <person name="Kuo A."/>
            <person name="Rensing S.A."/>
            <person name="Schmutz J."/>
            <person name="Symeonidi A."/>
            <person name="Elias M."/>
            <person name="Eveleigh R.J."/>
            <person name="Herman E.K."/>
            <person name="Klute M.J."/>
            <person name="Nakayama T."/>
            <person name="Obornik M."/>
            <person name="Reyes-Prieto A."/>
            <person name="Armbrust E.V."/>
            <person name="Aves S.J."/>
            <person name="Beiko R.G."/>
            <person name="Coutinho P."/>
            <person name="Dacks J.B."/>
            <person name="Durnford D.G."/>
            <person name="Fast N.M."/>
            <person name="Green B.R."/>
            <person name="Grisdale C.J."/>
            <person name="Hempel F."/>
            <person name="Henrissat B."/>
            <person name="Hoppner M.P."/>
            <person name="Ishida K."/>
            <person name="Kim E."/>
            <person name="Koreny L."/>
            <person name="Kroth P.G."/>
            <person name="Liu Y."/>
            <person name="Malik S.B."/>
            <person name="Maier U.G."/>
            <person name="McRose D."/>
            <person name="Mock T."/>
            <person name="Neilson J.A."/>
            <person name="Onodera N.T."/>
            <person name="Poole A.M."/>
            <person name="Pritham E.J."/>
            <person name="Richards T.A."/>
            <person name="Rocap G."/>
            <person name="Roy S.W."/>
            <person name="Sarai C."/>
            <person name="Schaack S."/>
            <person name="Shirato S."/>
            <person name="Slamovits C.H."/>
            <person name="Spencer D.F."/>
            <person name="Suzuki S."/>
            <person name="Worden A.Z."/>
            <person name="Zauner S."/>
            <person name="Barry K."/>
            <person name="Bell C."/>
            <person name="Bharti A.K."/>
            <person name="Crow J.A."/>
            <person name="Grimwood J."/>
            <person name="Kramer R."/>
            <person name="Lindquist E."/>
            <person name="Lucas S."/>
            <person name="Salamov A."/>
            <person name="McFadden G.I."/>
            <person name="Lane C.E."/>
            <person name="Keeling P.J."/>
            <person name="Gray M.W."/>
            <person name="Grigoriev I.V."/>
            <person name="Archibald J.M."/>
        </authorList>
    </citation>
    <scope>NUCLEOTIDE SEQUENCE</scope>
    <source>
        <strain evidence="3 5">CCMP2712</strain>
    </source>
</reference>
<organism evidence="3">
    <name type="scientific">Guillardia theta (strain CCMP2712)</name>
    <name type="common">Cryptophyte</name>
    <dbReference type="NCBI Taxonomy" id="905079"/>
    <lineage>
        <taxon>Eukaryota</taxon>
        <taxon>Cryptophyceae</taxon>
        <taxon>Pyrenomonadales</taxon>
        <taxon>Geminigeraceae</taxon>
        <taxon>Guillardia</taxon>
    </lineage>
</organism>
<feature type="coiled-coil region" evidence="1">
    <location>
        <begin position="155"/>
        <end position="203"/>
    </location>
</feature>
<protein>
    <submittedName>
        <fullName evidence="3 4">Uncharacterized protein</fullName>
    </submittedName>
</protein>
<evidence type="ECO:0000256" key="2">
    <source>
        <dbReference type="SAM" id="SignalP"/>
    </source>
</evidence>
<dbReference type="HOGENOM" id="CLU_1036046_0_0_1"/>
<evidence type="ECO:0000256" key="1">
    <source>
        <dbReference type="SAM" id="Coils"/>
    </source>
</evidence>
<dbReference type="PaxDb" id="55529-EKX44605"/>
<keyword evidence="5" id="KW-1185">Reference proteome</keyword>
<dbReference type="KEGG" id="gtt:GUITHDRAFT_139547"/>
<sequence length="269" mass="30402">MAQRVRALTALLSALLLILVSWGGERGREGGREEELQLLFSGAGGTELLTSVGSLVRLLQKAKGRLHARERISSLEDVAHMEKDALVLLQLLDGNMSSTAVVCDRKQDYENTISSLNQLLDQVAKDNTTRSLQDRERLLIRDKAIKNWQDVKDAYDNATSLLERTSAMVNKAKNNFVTFQQEMKDLDAEVQEIQKEKLGVEASSIKTISDVEDVRRYVELLHSAIQTGNQDEYDDRLGEVMKIINRMSIDDSRRKILYVIFLVDKHLAD</sequence>
<evidence type="ECO:0000313" key="4">
    <source>
        <dbReference type="EnsemblProtists" id="EKX44605"/>
    </source>
</evidence>
<dbReference type="AlphaFoldDB" id="L1J955"/>
<keyword evidence="1" id="KW-0175">Coiled coil</keyword>
<feature type="chain" id="PRO_5008771019" evidence="2">
    <location>
        <begin position="24"/>
        <end position="269"/>
    </location>
</feature>
<evidence type="ECO:0000313" key="5">
    <source>
        <dbReference type="Proteomes" id="UP000011087"/>
    </source>
</evidence>
<gene>
    <name evidence="3" type="ORF">GUITHDRAFT_139547</name>
</gene>
<dbReference type="EMBL" id="JH993003">
    <property type="protein sequence ID" value="EKX44605.1"/>
    <property type="molecule type" value="Genomic_DNA"/>
</dbReference>
<dbReference type="EnsemblProtists" id="EKX44605">
    <property type="protein sequence ID" value="EKX44605"/>
    <property type="gene ID" value="GUITHDRAFT_139547"/>
</dbReference>
<dbReference type="RefSeq" id="XP_005831585.1">
    <property type="nucleotide sequence ID" value="XM_005831528.1"/>
</dbReference>
<dbReference type="Proteomes" id="UP000011087">
    <property type="component" value="Unassembled WGS sequence"/>
</dbReference>
<feature type="signal peptide" evidence="2">
    <location>
        <begin position="1"/>
        <end position="23"/>
    </location>
</feature>
<name>L1J955_GUITC</name>
<proteinExistence type="predicted"/>
<reference evidence="5" key="2">
    <citation type="submission" date="2012-11" db="EMBL/GenBank/DDBJ databases">
        <authorList>
            <person name="Kuo A."/>
            <person name="Curtis B.A."/>
            <person name="Tanifuji G."/>
            <person name="Burki F."/>
            <person name="Gruber A."/>
            <person name="Irimia M."/>
            <person name="Maruyama S."/>
            <person name="Arias M.C."/>
            <person name="Ball S.G."/>
            <person name="Gile G.H."/>
            <person name="Hirakawa Y."/>
            <person name="Hopkins J.F."/>
            <person name="Rensing S.A."/>
            <person name="Schmutz J."/>
            <person name="Symeonidi A."/>
            <person name="Elias M."/>
            <person name="Eveleigh R.J."/>
            <person name="Herman E.K."/>
            <person name="Klute M.J."/>
            <person name="Nakayama T."/>
            <person name="Obornik M."/>
            <person name="Reyes-Prieto A."/>
            <person name="Armbrust E.V."/>
            <person name="Aves S.J."/>
            <person name="Beiko R.G."/>
            <person name="Coutinho P."/>
            <person name="Dacks J.B."/>
            <person name="Durnford D.G."/>
            <person name="Fast N.M."/>
            <person name="Green B.R."/>
            <person name="Grisdale C."/>
            <person name="Hempe F."/>
            <person name="Henrissat B."/>
            <person name="Hoppner M.P."/>
            <person name="Ishida K.-I."/>
            <person name="Kim E."/>
            <person name="Koreny L."/>
            <person name="Kroth P.G."/>
            <person name="Liu Y."/>
            <person name="Malik S.-B."/>
            <person name="Maier U.G."/>
            <person name="McRose D."/>
            <person name="Mock T."/>
            <person name="Neilson J.A."/>
            <person name="Onodera N.T."/>
            <person name="Poole A.M."/>
            <person name="Pritham E.J."/>
            <person name="Richards T.A."/>
            <person name="Rocap G."/>
            <person name="Roy S.W."/>
            <person name="Sarai C."/>
            <person name="Schaack S."/>
            <person name="Shirato S."/>
            <person name="Slamovits C.H."/>
            <person name="Spencer D.F."/>
            <person name="Suzuki S."/>
            <person name="Worden A.Z."/>
            <person name="Zauner S."/>
            <person name="Barry K."/>
            <person name="Bell C."/>
            <person name="Bharti A.K."/>
            <person name="Crow J.A."/>
            <person name="Grimwood J."/>
            <person name="Kramer R."/>
            <person name="Lindquist E."/>
            <person name="Lucas S."/>
            <person name="Salamov A."/>
            <person name="McFadden G.I."/>
            <person name="Lane C.E."/>
            <person name="Keeling P.J."/>
            <person name="Gray M.W."/>
            <person name="Grigoriev I.V."/>
            <person name="Archibald J.M."/>
        </authorList>
    </citation>
    <scope>NUCLEOTIDE SEQUENCE</scope>
    <source>
        <strain evidence="5">CCMP2712</strain>
    </source>
</reference>